<dbReference type="RefSeq" id="WP_157203009.1">
    <property type="nucleotide sequence ID" value="NZ_DUIH01000002.1"/>
</dbReference>
<evidence type="ECO:0000259" key="1">
    <source>
        <dbReference type="Pfam" id="PF13358"/>
    </source>
</evidence>
<dbReference type="Pfam" id="PF13358">
    <property type="entry name" value="DDE_3"/>
    <property type="match status" value="1"/>
</dbReference>
<dbReference type="InterPro" id="IPR012337">
    <property type="entry name" value="RNaseH-like_sf"/>
</dbReference>
<accession>A0A832RVI0</accession>
<comment type="caution">
    <text evidence="2">The sequence shown here is derived from an EMBL/GenBank/DDBJ whole genome shotgun (WGS) entry which is preliminary data.</text>
</comment>
<reference evidence="2" key="1">
    <citation type="journal article" date="2020" name="bioRxiv">
        <title>A rank-normalized archaeal taxonomy based on genome phylogeny resolves widespread incomplete and uneven classifications.</title>
        <authorList>
            <person name="Rinke C."/>
            <person name="Chuvochina M."/>
            <person name="Mussig A.J."/>
            <person name="Chaumeil P.-A."/>
            <person name="Waite D.W."/>
            <person name="Whitman W.B."/>
            <person name="Parks D.H."/>
            <person name="Hugenholtz P."/>
        </authorList>
    </citation>
    <scope>NUCLEOTIDE SEQUENCE</scope>
    <source>
        <strain evidence="2">UBA12518</strain>
    </source>
</reference>
<dbReference type="Gene3D" id="3.30.420.10">
    <property type="entry name" value="Ribonuclease H-like superfamily/Ribonuclease H"/>
    <property type="match status" value="1"/>
</dbReference>
<dbReference type="AlphaFoldDB" id="A0A832RVI0"/>
<dbReference type="PANTHER" id="PTHR46564:SF1">
    <property type="entry name" value="TRANSPOSASE"/>
    <property type="match status" value="1"/>
</dbReference>
<dbReference type="InterPro" id="IPR047655">
    <property type="entry name" value="Transpos_IS630-like"/>
</dbReference>
<evidence type="ECO:0000313" key="2">
    <source>
        <dbReference type="EMBL" id="HIH69038.1"/>
    </source>
</evidence>
<gene>
    <name evidence="2" type="ORF">HA299_00200</name>
</gene>
<evidence type="ECO:0000313" key="3">
    <source>
        <dbReference type="Proteomes" id="UP000600363"/>
    </source>
</evidence>
<dbReference type="InterPro" id="IPR009057">
    <property type="entry name" value="Homeodomain-like_sf"/>
</dbReference>
<protein>
    <submittedName>
        <fullName evidence="2">IS630 family transposase</fullName>
    </submittedName>
</protein>
<feature type="domain" description="Tc1-like transposase DDE" evidence="1">
    <location>
        <begin position="171"/>
        <end position="304"/>
    </location>
</feature>
<organism evidence="2 3">
    <name type="scientific">Methermicoccus shengliensis</name>
    <dbReference type="NCBI Taxonomy" id="660064"/>
    <lineage>
        <taxon>Archaea</taxon>
        <taxon>Methanobacteriati</taxon>
        <taxon>Methanobacteriota</taxon>
        <taxon>Stenosarchaea group</taxon>
        <taxon>Methanomicrobia</taxon>
        <taxon>Methanosarcinales</taxon>
        <taxon>Methermicoccaceae</taxon>
        <taxon>Methermicoccus</taxon>
    </lineage>
</organism>
<dbReference type="GO" id="GO:0003676">
    <property type="term" value="F:nucleic acid binding"/>
    <property type="evidence" value="ECO:0007669"/>
    <property type="project" value="InterPro"/>
</dbReference>
<sequence length="339" mass="39383">MGRKRVYEVVKHLPPEELDKRIKKLEKDTRILKRLYFIRHLYRGMSVEEAADLVGVTKATGYAWLKRWNSSGYEGLIPEFGGGRPSKLTEEQKEKLKEILKEREWTTKEVQELIEAEFGVSYSSWQVRRILKSFGMKYAKPYQKDYRKPDNAEDTLKNLDEAEIGDDVIGFVDEMAVEANANTARLWSFGKPVKRVATYVKAKVSGFYSLNGESLIEFPESNKAEDFVSFLRRIMEANPEKRIVIILDNFRTHHAKKVREEAERLNIMPVYPPPYSPDLNPIENVWKSVKRVVSETSPLNKEELKETIAKAFKKLTKSISFAKSWIEKFLGDKFKMLCT</sequence>
<dbReference type="Proteomes" id="UP000600363">
    <property type="component" value="Unassembled WGS sequence"/>
</dbReference>
<dbReference type="SUPFAM" id="SSF53098">
    <property type="entry name" value="Ribonuclease H-like"/>
    <property type="match status" value="1"/>
</dbReference>
<dbReference type="NCBIfam" id="NF033545">
    <property type="entry name" value="transpos_IS630"/>
    <property type="match status" value="1"/>
</dbReference>
<dbReference type="Pfam" id="PF13565">
    <property type="entry name" value="HTH_32"/>
    <property type="match status" value="1"/>
</dbReference>
<dbReference type="PANTHER" id="PTHR46564">
    <property type="entry name" value="TRANSPOSASE"/>
    <property type="match status" value="1"/>
</dbReference>
<proteinExistence type="predicted"/>
<dbReference type="InterPro" id="IPR036397">
    <property type="entry name" value="RNaseH_sf"/>
</dbReference>
<dbReference type="EMBL" id="DUIH01000002">
    <property type="protein sequence ID" value="HIH69038.1"/>
    <property type="molecule type" value="Genomic_DNA"/>
</dbReference>
<name>A0A832RVI0_9EURY</name>
<dbReference type="SUPFAM" id="SSF46689">
    <property type="entry name" value="Homeodomain-like"/>
    <property type="match status" value="1"/>
</dbReference>
<dbReference type="InterPro" id="IPR038717">
    <property type="entry name" value="Tc1-like_DDE_dom"/>
</dbReference>